<feature type="signal peptide" evidence="1">
    <location>
        <begin position="1"/>
        <end position="18"/>
    </location>
</feature>
<dbReference type="Proteomes" id="UP000886523">
    <property type="component" value="Unassembled WGS sequence"/>
</dbReference>
<dbReference type="EMBL" id="MU129007">
    <property type="protein sequence ID" value="KAF9510931.1"/>
    <property type="molecule type" value="Genomic_DNA"/>
</dbReference>
<evidence type="ECO:0000313" key="2">
    <source>
        <dbReference type="EMBL" id="KAF9510931.1"/>
    </source>
</evidence>
<protein>
    <recommendedName>
        <fullName evidence="4">Secreted protein</fullName>
    </recommendedName>
</protein>
<name>A0A9P6AU67_9AGAM</name>
<evidence type="ECO:0008006" key="4">
    <source>
        <dbReference type="Google" id="ProtNLM"/>
    </source>
</evidence>
<evidence type="ECO:0000256" key="1">
    <source>
        <dbReference type="SAM" id="SignalP"/>
    </source>
</evidence>
<dbReference type="AlphaFoldDB" id="A0A9P6AU67"/>
<keyword evidence="1" id="KW-0732">Signal</keyword>
<comment type="caution">
    <text evidence="2">The sequence shown here is derived from an EMBL/GenBank/DDBJ whole genome shotgun (WGS) entry which is preliminary data.</text>
</comment>
<keyword evidence="3" id="KW-1185">Reference proteome</keyword>
<accession>A0A9P6AU67</accession>
<reference evidence="2" key="1">
    <citation type="journal article" date="2020" name="Nat. Commun.">
        <title>Large-scale genome sequencing of mycorrhizal fungi provides insights into the early evolution of symbiotic traits.</title>
        <authorList>
            <person name="Miyauchi S."/>
            <person name="Kiss E."/>
            <person name="Kuo A."/>
            <person name="Drula E."/>
            <person name="Kohler A."/>
            <person name="Sanchez-Garcia M."/>
            <person name="Morin E."/>
            <person name="Andreopoulos B."/>
            <person name="Barry K.W."/>
            <person name="Bonito G."/>
            <person name="Buee M."/>
            <person name="Carver A."/>
            <person name="Chen C."/>
            <person name="Cichocki N."/>
            <person name="Clum A."/>
            <person name="Culley D."/>
            <person name="Crous P.W."/>
            <person name="Fauchery L."/>
            <person name="Girlanda M."/>
            <person name="Hayes R.D."/>
            <person name="Keri Z."/>
            <person name="LaButti K."/>
            <person name="Lipzen A."/>
            <person name="Lombard V."/>
            <person name="Magnuson J."/>
            <person name="Maillard F."/>
            <person name="Murat C."/>
            <person name="Nolan M."/>
            <person name="Ohm R.A."/>
            <person name="Pangilinan J."/>
            <person name="Pereira M.F."/>
            <person name="Perotto S."/>
            <person name="Peter M."/>
            <person name="Pfister S."/>
            <person name="Riley R."/>
            <person name="Sitrit Y."/>
            <person name="Stielow J.B."/>
            <person name="Szollosi G."/>
            <person name="Zifcakova L."/>
            <person name="Stursova M."/>
            <person name="Spatafora J.W."/>
            <person name="Tedersoo L."/>
            <person name="Vaario L.M."/>
            <person name="Yamada A."/>
            <person name="Yan M."/>
            <person name="Wang P."/>
            <person name="Xu J."/>
            <person name="Bruns T."/>
            <person name="Baldrian P."/>
            <person name="Vilgalys R."/>
            <person name="Dunand C."/>
            <person name="Henrissat B."/>
            <person name="Grigoriev I.V."/>
            <person name="Hibbett D."/>
            <person name="Nagy L.G."/>
            <person name="Martin F.M."/>
        </authorList>
    </citation>
    <scope>NUCLEOTIDE SEQUENCE</scope>
    <source>
        <strain evidence="2">UP504</strain>
    </source>
</reference>
<feature type="chain" id="PRO_5040354820" description="Secreted protein" evidence="1">
    <location>
        <begin position="19"/>
        <end position="86"/>
    </location>
</feature>
<gene>
    <name evidence="2" type="ORF">BS47DRAFT_1210224</name>
</gene>
<proteinExistence type="predicted"/>
<organism evidence="2 3">
    <name type="scientific">Hydnum rufescens UP504</name>
    <dbReference type="NCBI Taxonomy" id="1448309"/>
    <lineage>
        <taxon>Eukaryota</taxon>
        <taxon>Fungi</taxon>
        <taxon>Dikarya</taxon>
        <taxon>Basidiomycota</taxon>
        <taxon>Agaricomycotina</taxon>
        <taxon>Agaricomycetes</taxon>
        <taxon>Cantharellales</taxon>
        <taxon>Hydnaceae</taxon>
        <taxon>Hydnum</taxon>
    </lineage>
</organism>
<sequence length="86" mass="9721">MPIHVFLCILIGQQDLICQDTLGQCLRTDSTANFLRLILTFAGVRPPSRMSGCLWVVNRGRIKRGYPVWDEAPVPFIPINGPFSRH</sequence>
<evidence type="ECO:0000313" key="3">
    <source>
        <dbReference type="Proteomes" id="UP000886523"/>
    </source>
</evidence>